<evidence type="ECO:0000256" key="7">
    <source>
        <dbReference type="SAM" id="SignalP"/>
    </source>
</evidence>
<dbReference type="InterPro" id="IPR017853">
    <property type="entry name" value="GH"/>
</dbReference>
<feature type="chain" id="PRO_5011965456" description="Beta-xylanase" evidence="7">
    <location>
        <begin position="25"/>
        <end position="379"/>
    </location>
</feature>
<dbReference type="SUPFAM" id="SSF51445">
    <property type="entry name" value="(Trans)glycosidases"/>
    <property type="match status" value="1"/>
</dbReference>
<sequence>MKLRNYTKGLLLICATTAIMSACSENKCTSEEGMKDAMKDAYLIGTALNTPQILGEDSLALQVVTKHFNAVVAENCMKSEVIQPEEGKFDFNLSDKFVEFGEKNNMFITGHTLIWHSQAPAWFFVDSLGNDVSRDVMIERMRTHISTVVGRYKGRVKGWDVVNETIMEDGTFRDSKLVQIIGEDFVKLAFQFAHEADPEAELYYNDYSMSIPEKRDGVIRMVKKMQEAGVRIDGIGMQAHSSITLPDMNEFEKSIEAFASLGVKVMITELDITVLPFPDLNVGADVAKSYEFKPELNPYPTELTDSVSVQLNNRYVEFFELFNKHQDKISRVTFWGVNDSQTWRNNWPVAGRTDYPLLFDRNNKAKGAVQAIINLKKES</sequence>
<dbReference type="GO" id="GO:0031176">
    <property type="term" value="F:endo-1,4-beta-xylanase activity"/>
    <property type="evidence" value="ECO:0007669"/>
    <property type="project" value="UniProtKB-EC"/>
</dbReference>
<dbReference type="OrthoDB" id="9809277at2"/>
<dbReference type="PRINTS" id="PR00134">
    <property type="entry name" value="GLHYDRLASE10"/>
</dbReference>
<evidence type="ECO:0000256" key="1">
    <source>
        <dbReference type="ARBA" id="ARBA00022801"/>
    </source>
</evidence>
<feature type="active site" description="Nucleophile" evidence="5">
    <location>
        <position position="269"/>
    </location>
</feature>
<dbReference type="InterPro" id="IPR031158">
    <property type="entry name" value="GH10_AS"/>
</dbReference>
<dbReference type="PROSITE" id="PS00591">
    <property type="entry name" value="GH10_1"/>
    <property type="match status" value="1"/>
</dbReference>
<dbReference type="Pfam" id="PF00331">
    <property type="entry name" value="Glyco_hydro_10"/>
    <property type="match status" value="1"/>
</dbReference>
<dbReference type="KEGG" id="mbas:ALGA_1462"/>
<dbReference type="PROSITE" id="PS51760">
    <property type="entry name" value="GH10_2"/>
    <property type="match status" value="1"/>
</dbReference>
<keyword evidence="2 6" id="KW-0119">Carbohydrate metabolism</keyword>
<protein>
    <recommendedName>
        <fullName evidence="6">Beta-xylanase</fullName>
        <ecNumber evidence="6">3.2.1.8</ecNumber>
    </recommendedName>
</protein>
<dbReference type="AlphaFoldDB" id="A0A1Y1CKP2"/>
<comment type="catalytic activity">
    <reaction evidence="6">
        <text>Endohydrolysis of (1-&gt;4)-beta-D-xylosidic linkages in xylans.</text>
        <dbReference type="EC" id="3.2.1.8"/>
    </reaction>
</comment>
<keyword evidence="3 6" id="KW-0326">Glycosidase</keyword>
<reference evidence="9 10" key="1">
    <citation type="journal article" date="2018" name="Mar. Genomics">
        <title>Complete genome sequence of Marinifilaceae bacterium strain SPP2, isolated from the Antarctic marine sediment.</title>
        <authorList>
            <person name="Watanabe M."/>
            <person name="Kojima H."/>
            <person name="Fukui M."/>
        </authorList>
    </citation>
    <scope>NUCLEOTIDE SEQUENCE [LARGE SCALE GENOMIC DNA]</scope>
    <source>
        <strain evidence="9 10">SPP2</strain>
    </source>
</reference>
<dbReference type="RefSeq" id="WP_096428723.1">
    <property type="nucleotide sequence ID" value="NZ_AP018042.1"/>
</dbReference>
<dbReference type="PANTHER" id="PTHR31490:SF90">
    <property type="entry name" value="ENDO-1,4-BETA-XYLANASE A"/>
    <property type="match status" value="1"/>
</dbReference>
<evidence type="ECO:0000256" key="2">
    <source>
        <dbReference type="ARBA" id="ARBA00023277"/>
    </source>
</evidence>
<evidence type="ECO:0000256" key="5">
    <source>
        <dbReference type="PROSITE-ProRule" id="PRU10061"/>
    </source>
</evidence>
<accession>A0A1Y1CKP2</accession>
<evidence type="ECO:0000256" key="4">
    <source>
        <dbReference type="ARBA" id="ARBA00023326"/>
    </source>
</evidence>
<keyword evidence="4 6" id="KW-0624">Polysaccharide degradation</keyword>
<dbReference type="SMART" id="SM00633">
    <property type="entry name" value="Glyco_10"/>
    <property type="match status" value="1"/>
</dbReference>
<dbReference type="Gene3D" id="3.20.20.80">
    <property type="entry name" value="Glycosidases"/>
    <property type="match status" value="1"/>
</dbReference>
<reference evidence="10" key="2">
    <citation type="journal article" date="2020" name="Antonie Van Leeuwenhoek">
        <title>Labilibaculum antarcticum sp. nov., a novel facultative anaerobic, psychrotorelant bacterium isolated from marine sediment of Antarctica.</title>
        <authorList>
            <person name="Watanabe M."/>
            <person name="Kojima H."/>
            <person name="Fukui M."/>
        </authorList>
    </citation>
    <scope>NUCLEOTIDE SEQUENCE [LARGE SCALE GENOMIC DNA]</scope>
    <source>
        <strain evidence="10">SPP2</strain>
    </source>
</reference>
<dbReference type="PROSITE" id="PS51257">
    <property type="entry name" value="PROKAR_LIPOPROTEIN"/>
    <property type="match status" value="1"/>
</dbReference>
<feature type="signal peptide" evidence="7">
    <location>
        <begin position="1"/>
        <end position="24"/>
    </location>
</feature>
<evidence type="ECO:0000256" key="3">
    <source>
        <dbReference type="ARBA" id="ARBA00023295"/>
    </source>
</evidence>
<dbReference type="SMR" id="A0A1Y1CKP2"/>
<dbReference type="GO" id="GO:0045493">
    <property type="term" value="P:xylan catabolic process"/>
    <property type="evidence" value="ECO:0007669"/>
    <property type="project" value="UniProtKB-KW"/>
</dbReference>
<dbReference type="InterPro" id="IPR001000">
    <property type="entry name" value="GH10_dom"/>
</dbReference>
<dbReference type="EMBL" id="AP018042">
    <property type="protein sequence ID" value="BAX79841.1"/>
    <property type="molecule type" value="Genomic_DNA"/>
</dbReference>
<name>A0A1Y1CKP2_9BACT</name>
<dbReference type="InterPro" id="IPR044846">
    <property type="entry name" value="GH10"/>
</dbReference>
<organism evidence="9 10">
    <name type="scientific">Labilibaculum antarcticum</name>
    <dbReference type="NCBI Taxonomy" id="1717717"/>
    <lineage>
        <taxon>Bacteria</taxon>
        <taxon>Pseudomonadati</taxon>
        <taxon>Bacteroidota</taxon>
        <taxon>Bacteroidia</taxon>
        <taxon>Marinilabiliales</taxon>
        <taxon>Marinifilaceae</taxon>
        <taxon>Labilibaculum</taxon>
    </lineage>
</organism>
<dbReference type="EC" id="3.2.1.8" evidence="6"/>
<comment type="similarity">
    <text evidence="6">Belongs to the glycosyl hydrolase 10 (cellulase F) family.</text>
</comment>
<evidence type="ECO:0000256" key="6">
    <source>
        <dbReference type="RuleBase" id="RU361174"/>
    </source>
</evidence>
<keyword evidence="7" id="KW-0732">Signal</keyword>
<keyword evidence="1 6" id="KW-0378">Hydrolase</keyword>
<dbReference type="PANTHER" id="PTHR31490">
    <property type="entry name" value="GLYCOSYL HYDROLASE"/>
    <property type="match status" value="1"/>
</dbReference>
<evidence type="ECO:0000313" key="9">
    <source>
        <dbReference type="EMBL" id="BAX79841.1"/>
    </source>
</evidence>
<keyword evidence="10" id="KW-1185">Reference proteome</keyword>
<gene>
    <name evidence="9" type="ORF">ALGA_1462</name>
</gene>
<proteinExistence type="inferred from homology"/>
<evidence type="ECO:0000313" key="10">
    <source>
        <dbReference type="Proteomes" id="UP000218267"/>
    </source>
</evidence>
<feature type="domain" description="GH10" evidence="8">
    <location>
        <begin position="28"/>
        <end position="375"/>
    </location>
</feature>
<evidence type="ECO:0000259" key="8">
    <source>
        <dbReference type="PROSITE" id="PS51760"/>
    </source>
</evidence>
<keyword evidence="9" id="KW-0858">Xylan degradation</keyword>
<dbReference type="Proteomes" id="UP000218267">
    <property type="component" value="Chromosome"/>
</dbReference>